<sequence length="118" mass="13279">MSKRSGPHARAHANDDDRPGRAPDKKPARYSRAEYAKVLALQDEVARADADYQRLRNAYLDMAQNEPTHEVGLAMIGADMDRAHARLQALIGLPRLPFTHEPSAVMRREAQRLGDEKH</sequence>
<reference evidence="2 3" key="1">
    <citation type="journal article" date="2017" name="Int. J. Syst. Evol. Microbiol.">
        <title>Ramlibacter monticola sp. nov., isolated from forest soil.</title>
        <authorList>
            <person name="Chaudhary D.K."/>
            <person name="Kim J."/>
        </authorList>
    </citation>
    <scope>NUCLEOTIDE SEQUENCE [LARGE SCALE GENOMIC DNA]</scope>
    <source>
        <strain evidence="2 3">KACC 19175</strain>
    </source>
</reference>
<feature type="region of interest" description="Disordered" evidence="1">
    <location>
        <begin position="1"/>
        <end position="30"/>
    </location>
</feature>
<feature type="compositionally biased region" description="Basic residues" evidence="1">
    <location>
        <begin position="1"/>
        <end position="11"/>
    </location>
</feature>
<evidence type="ECO:0000313" key="3">
    <source>
        <dbReference type="Proteomes" id="UP000599109"/>
    </source>
</evidence>
<evidence type="ECO:0000313" key="2">
    <source>
        <dbReference type="EMBL" id="MBL0390717.1"/>
    </source>
</evidence>
<dbReference type="EMBL" id="JAEQNE010000001">
    <property type="protein sequence ID" value="MBL0390717.1"/>
    <property type="molecule type" value="Genomic_DNA"/>
</dbReference>
<protein>
    <submittedName>
        <fullName evidence="2">Uncharacterized protein</fullName>
    </submittedName>
</protein>
<name>A0A936YY18_9BURK</name>
<proteinExistence type="predicted"/>
<dbReference type="Proteomes" id="UP000599109">
    <property type="component" value="Unassembled WGS sequence"/>
</dbReference>
<organism evidence="2 3">
    <name type="scientific">Ramlibacter monticola</name>
    <dbReference type="NCBI Taxonomy" id="1926872"/>
    <lineage>
        <taxon>Bacteria</taxon>
        <taxon>Pseudomonadati</taxon>
        <taxon>Pseudomonadota</taxon>
        <taxon>Betaproteobacteria</taxon>
        <taxon>Burkholderiales</taxon>
        <taxon>Comamonadaceae</taxon>
        <taxon>Ramlibacter</taxon>
    </lineage>
</organism>
<accession>A0A936YY18</accession>
<comment type="caution">
    <text evidence="2">The sequence shown here is derived from an EMBL/GenBank/DDBJ whole genome shotgun (WGS) entry which is preliminary data.</text>
</comment>
<evidence type="ECO:0000256" key="1">
    <source>
        <dbReference type="SAM" id="MobiDB-lite"/>
    </source>
</evidence>
<feature type="compositionally biased region" description="Basic and acidic residues" evidence="1">
    <location>
        <begin position="12"/>
        <end position="30"/>
    </location>
</feature>
<keyword evidence="3" id="KW-1185">Reference proteome</keyword>
<gene>
    <name evidence="2" type="ORF">JJ685_06120</name>
</gene>
<dbReference type="RefSeq" id="WP_201673299.1">
    <property type="nucleotide sequence ID" value="NZ_JAEQNE010000001.1"/>
</dbReference>
<dbReference type="AlphaFoldDB" id="A0A936YY18"/>